<evidence type="ECO:0000313" key="4">
    <source>
        <dbReference type="Proteomes" id="UP000604046"/>
    </source>
</evidence>
<feature type="domain" description="Acyltransferase 3" evidence="2">
    <location>
        <begin position="16"/>
        <end position="359"/>
    </location>
</feature>
<keyword evidence="1" id="KW-0812">Transmembrane</keyword>
<feature type="transmembrane region" description="Helical" evidence="1">
    <location>
        <begin position="141"/>
        <end position="162"/>
    </location>
</feature>
<feature type="transmembrane region" description="Helical" evidence="1">
    <location>
        <begin position="67"/>
        <end position="89"/>
    </location>
</feature>
<dbReference type="OrthoDB" id="439748at2759"/>
<feature type="transmembrane region" description="Helical" evidence="1">
    <location>
        <begin position="211"/>
        <end position="232"/>
    </location>
</feature>
<accession>A0A812QHD7</accession>
<gene>
    <name evidence="3" type="primary">rhy-1</name>
    <name evidence="3" type="ORF">SNAT2548_LOCUS21315</name>
</gene>
<reference evidence="3" key="1">
    <citation type="submission" date="2021-02" db="EMBL/GenBank/DDBJ databases">
        <authorList>
            <person name="Dougan E. K."/>
            <person name="Rhodes N."/>
            <person name="Thang M."/>
            <person name="Chan C."/>
        </authorList>
    </citation>
    <scope>NUCLEOTIDE SEQUENCE</scope>
</reference>
<name>A0A812QHD7_9DINO</name>
<dbReference type="PANTHER" id="PTHR11161:SF0">
    <property type="entry name" value="O-ACYLTRANSFERASE LIKE PROTEIN"/>
    <property type="match status" value="1"/>
</dbReference>
<sequence>MSAPETQRLFLKSWWPVAVPLNGDMGVDFFLLLSGYLIGSSVFNEIRDAASFAWVPFLIRRVFRIAPVFYMTVFLAIATQGLEACKLAWWKKLLFIENMTVNLQDEGQCAPQTWSVSLEMQLYLATPLVAMLAFRLRRHFAWALIGICACAWIACGVARQVALPDVVAMKGSVWYTGTQYRCAPYVMGVAVSVLCNRSFQGDTPFPSTNNLLHRTLALLSCVILADCAYFGGGGPLLGFESPMARWPFGPQAARLHFVLGRPLVGAVAGYLLWRNLNGRDVCMHKVLAAPIWRPLARLSYSAYMLQVVNFAVAPLVLAPLADPKSSVAKAVASLPQAALACLCYTWAVLYTLFAFALALVSYVAVEVPGIAMGQRLTSKLKKPKLLIPNLKQPLVAQ</sequence>
<protein>
    <submittedName>
        <fullName evidence="3">Rhy-1 protein</fullName>
    </submittedName>
</protein>
<dbReference type="AlphaFoldDB" id="A0A812QHD7"/>
<feature type="transmembrane region" description="Helical" evidence="1">
    <location>
        <begin position="294"/>
        <end position="317"/>
    </location>
</feature>
<comment type="caution">
    <text evidence="3">The sequence shown here is derived from an EMBL/GenBank/DDBJ whole genome shotgun (WGS) entry which is preliminary data.</text>
</comment>
<evidence type="ECO:0000313" key="3">
    <source>
        <dbReference type="EMBL" id="CAE7391061.1"/>
    </source>
</evidence>
<organism evidence="3 4">
    <name type="scientific">Symbiodinium natans</name>
    <dbReference type="NCBI Taxonomy" id="878477"/>
    <lineage>
        <taxon>Eukaryota</taxon>
        <taxon>Sar</taxon>
        <taxon>Alveolata</taxon>
        <taxon>Dinophyceae</taxon>
        <taxon>Suessiales</taxon>
        <taxon>Symbiodiniaceae</taxon>
        <taxon>Symbiodinium</taxon>
    </lineage>
</organism>
<feature type="transmembrane region" description="Helical" evidence="1">
    <location>
        <begin position="252"/>
        <end position="273"/>
    </location>
</feature>
<dbReference type="GO" id="GO:0016747">
    <property type="term" value="F:acyltransferase activity, transferring groups other than amino-acyl groups"/>
    <property type="evidence" value="ECO:0007669"/>
    <property type="project" value="InterPro"/>
</dbReference>
<keyword evidence="4" id="KW-1185">Reference proteome</keyword>
<dbReference type="PANTHER" id="PTHR11161">
    <property type="entry name" value="O-ACYLTRANSFERASE"/>
    <property type="match status" value="1"/>
</dbReference>
<feature type="transmembrane region" description="Helical" evidence="1">
    <location>
        <begin position="182"/>
        <end position="199"/>
    </location>
</feature>
<keyword evidence="1" id="KW-0472">Membrane</keyword>
<feature type="transmembrane region" description="Helical" evidence="1">
    <location>
        <begin position="337"/>
        <end position="365"/>
    </location>
</feature>
<proteinExistence type="predicted"/>
<evidence type="ECO:0000256" key="1">
    <source>
        <dbReference type="SAM" id="Phobius"/>
    </source>
</evidence>
<evidence type="ECO:0000259" key="2">
    <source>
        <dbReference type="Pfam" id="PF01757"/>
    </source>
</evidence>
<keyword evidence="1" id="KW-1133">Transmembrane helix</keyword>
<dbReference type="Pfam" id="PF01757">
    <property type="entry name" value="Acyl_transf_3"/>
    <property type="match status" value="1"/>
</dbReference>
<dbReference type="InterPro" id="IPR002656">
    <property type="entry name" value="Acyl_transf_3_dom"/>
</dbReference>
<dbReference type="EMBL" id="CAJNDS010002246">
    <property type="protein sequence ID" value="CAE7391061.1"/>
    <property type="molecule type" value="Genomic_DNA"/>
</dbReference>
<dbReference type="Proteomes" id="UP000604046">
    <property type="component" value="Unassembled WGS sequence"/>
</dbReference>
<dbReference type="InterPro" id="IPR052728">
    <property type="entry name" value="O2_lipid_transport_reg"/>
</dbReference>